<gene>
    <name evidence="8" type="ORF">A2943_00125</name>
</gene>
<dbReference type="PANTHER" id="PTHR38459:SF1">
    <property type="entry name" value="PROPHAGE BACTOPRENOL-LINKED GLUCOSE TRANSLOCASE HOMOLOG"/>
    <property type="match status" value="1"/>
</dbReference>
<dbReference type="EMBL" id="MEWX01000026">
    <property type="protein sequence ID" value="OGC80269.1"/>
    <property type="molecule type" value="Genomic_DNA"/>
</dbReference>
<evidence type="ECO:0000313" key="9">
    <source>
        <dbReference type="Proteomes" id="UP000176185"/>
    </source>
</evidence>
<keyword evidence="3 6" id="KW-0812">Transmembrane</keyword>
<evidence type="ECO:0000313" key="8">
    <source>
        <dbReference type="EMBL" id="OGC80269.1"/>
    </source>
</evidence>
<evidence type="ECO:0000256" key="1">
    <source>
        <dbReference type="ARBA" id="ARBA00004141"/>
    </source>
</evidence>
<comment type="caution">
    <text evidence="8">The sequence shown here is derived from an EMBL/GenBank/DDBJ whole genome shotgun (WGS) entry which is preliminary data.</text>
</comment>
<feature type="transmembrane region" description="Helical" evidence="6">
    <location>
        <begin position="12"/>
        <end position="32"/>
    </location>
</feature>
<evidence type="ECO:0000256" key="5">
    <source>
        <dbReference type="ARBA" id="ARBA00023136"/>
    </source>
</evidence>
<comment type="subcellular location">
    <subcellularLocation>
        <location evidence="1">Membrane</location>
        <topology evidence="1">Multi-pass membrane protein</topology>
    </subcellularLocation>
</comment>
<evidence type="ECO:0000256" key="2">
    <source>
        <dbReference type="ARBA" id="ARBA00009399"/>
    </source>
</evidence>
<comment type="similarity">
    <text evidence="2">Belongs to the GtrA family.</text>
</comment>
<feature type="transmembrane region" description="Helical" evidence="6">
    <location>
        <begin position="38"/>
        <end position="59"/>
    </location>
</feature>
<accession>A0A1F4XF18</accession>
<keyword evidence="5 6" id="KW-0472">Membrane</keyword>
<dbReference type="PANTHER" id="PTHR38459">
    <property type="entry name" value="PROPHAGE BACTOPRENOL-LINKED GLUCOSE TRANSLOCASE HOMOLOG"/>
    <property type="match status" value="1"/>
</dbReference>
<evidence type="ECO:0000256" key="4">
    <source>
        <dbReference type="ARBA" id="ARBA00022989"/>
    </source>
</evidence>
<dbReference type="InterPro" id="IPR007267">
    <property type="entry name" value="GtrA_DPMS_TM"/>
</dbReference>
<protein>
    <recommendedName>
        <fullName evidence="7">GtrA/DPMS transmembrane domain-containing protein</fullName>
    </recommendedName>
</protein>
<dbReference type="STRING" id="1797243.A2943_00125"/>
<organism evidence="8 9">
    <name type="scientific">Candidatus Adlerbacteria bacterium RIFCSPLOWO2_01_FULL_51_16</name>
    <dbReference type="NCBI Taxonomy" id="1797243"/>
    <lineage>
        <taxon>Bacteria</taxon>
        <taxon>Candidatus Adleribacteriota</taxon>
    </lineage>
</organism>
<evidence type="ECO:0000259" key="7">
    <source>
        <dbReference type="Pfam" id="PF04138"/>
    </source>
</evidence>
<keyword evidence="4 6" id="KW-1133">Transmembrane helix</keyword>
<dbReference type="Proteomes" id="UP000176185">
    <property type="component" value="Unassembled WGS sequence"/>
</dbReference>
<reference evidence="8 9" key="1">
    <citation type="journal article" date="2016" name="Nat. Commun.">
        <title>Thousands of microbial genomes shed light on interconnected biogeochemical processes in an aquifer system.</title>
        <authorList>
            <person name="Anantharaman K."/>
            <person name="Brown C.T."/>
            <person name="Hug L.A."/>
            <person name="Sharon I."/>
            <person name="Castelle C.J."/>
            <person name="Probst A.J."/>
            <person name="Thomas B.C."/>
            <person name="Singh A."/>
            <person name="Wilkins M.J."/>
            <person name="Karaoz U."/>
            <person name="Brodie E.L."/>
            <person name="Williams K.H."/>
            <person name="Hubbard S.S."/>
            <person name="Banfield J.F."/>
        </authorList>
    </citation>
    <scope>NUCLEOTIDE SEQUENCE [LARGE SCALE GENOMIC DNA]</scope>
</reference>
<name>A0A1F4XF18_9BACT</name>
<dbReference type="GO" id="GO:0000271">
    <property type="term" value="P:polysaccharide biosynthetic process"/>
    <property type="evidence" value="ECO:0007669"/>
    <property type="project" value="InterPro"/>
</dbReference>
<feature type="transmembrane region" description="Helical" evidence="6">
    <location>
        <begin position="112"/>
        <end position="136"/>
    </location>
</feature>
<feature type="domain" description="GtrA/DPMS transmembrane" evidence="7">
    <location>
        <begin position="10"/>
        <end position="138"/>
    </location>
</feature>
<dbReference type="InterPro" id="IPR051401">
    <property type="entry name" value="GtrA_CellWall_Glycosyl"/>
</dbReference>
<dbReference type="AlphaFoldDB" id="A0A1F4XF18"/>
<proteinExistence type="inferred from homology"/>
<dbReference type="Pfam" id="PF04138">
    <property type="entry name" value="GtrA_DPMS_TM"/>
    <property type="match status" value="1"/>
</dbReference>
<evidence type="ECO:0000256" key="3">
    <source>
        <dbReference type="ARBA" id="ARBA00022692"/>
    </source>
</evidence>
<dbReference type="GO" id="GO:0005886">
    <property type="term" value="C:plasma membrane"/>
    <property type="evidence" value="ECO:0007669"/>
    <property type="project" value="TreeGrafter"/>
</dbReference>
<evidence type="ECO:0000256" key="6">
    <source>
        <dbReference type="SAM" id="Phobius"/>
    </source>
</evidence>
<feature type="transmembrane region" description="Helical" evidence="6">
    <location>
        <begin position="80"/>
        <end position="100"/>
    </location>
</feature>
<sequence>MKHHLYQFIRYGAIGVLNTLLSFGIFNFFIFVSGVTQGLLVTLFSAVTFAVVITHSFFWNKYFVFNSHDRALAHKEYIRFFVLTGTVALVNVGVISLLVNGIGAPQGISPHLWANIAVLITIPISVCGNFMGYKFLVFKDQKFL</sequence>